<evidence type="ECO:0000313" key="1">
    <source>
        <dbReference type="EMBL" id="KAJ0048187.1"/>
    </source>
</evidence>
<keyword evidence="2" id="KW-1185">Reference proteome</keyword>
<reference evidence="2" key="1">
    <citation type="journal article" date="2023" name="G3 (Bethesda)">
        <title>Genome assembly and association tests identify interacting loci associated with vigor, precocity, and sex in interspecific pistachio rootstocks.</title>
        <authorList>
            <person name="Palmer W."/>
            <person name="Jacygrad E."/>
            <person name="Sagayaradj S."/>
            <person name="Cavanaugh K."/>
            <person name="Han R."/>
            <person name="Bertier L."/>
            <person name="Beede B."/>
            <person name="Kafkas S."/>
            <person name="Golino D."/>
            <person name="Preece J."/>
            <person name="Michelmore R."/>
        </authorList>
    </citation>
    <scope>NUCLEOTIDE SEQUENCE [LARGE SCALE GENOMIC DNA]</scope>
</reference>
<name>A0ACC0ZCN7_9ROSI</name>
<dbReference type="Proteomes" id="UP001163603">
    <property type="component" value="Chromosome 2"/>
</dbReference>
<protein>
    <submittedName>
        <fullName evidence="1">Uncharacterized protein</fullName>
    </submittedName>
</protein>
<sequence>MIYVMLGTTSLETTREMLMEEFGVNLTGSWLMRNEVWVFPLLMLPSFLQVCQTIALWCLIVGCPSKVGKPSLNSLIVGRSMKPFSLW</sequence>
<evidence type="ECO:0000313" key="2">
    <source>
        <dbReference type="Proteomes" id="UP001163603"/>
    </source>
</evidence>
<dbReference type="EMBL" id="CM047737">
    <property type="protein sequence ID" value="KAJ0048187.1"/>
    <property type="molecule type" value="Genomic_DNA"/>
</dbReference>
<comment type="caution">
    <text evidence="1">The sequence shown here is derived from an EMBL/GenBank/DDBJ whole genome shotgun (WGS) entry which is preliminary data.</text>
</comment>
<proteinExistence type="predicted"/>
<gene>
    <name evidence="1" type="ORF">Pint_16095</name>
</gene>
<accession>A0ACC0ZCN7</accession>
<organism evidence="1 2">
    <name type="scientific">Pistacia integerrima</name>
    <dbReference type="NCBI Taxonomy" id="434235"/>
    <lineage>
        <taxon>Eukaryota</taxon>
        <taxon>Viridiplantae</taxon>
        <taxon>Streptophyta</taxon>
        <taxon>Embryophyta</taxon>
        <taxon>Tracheophyta</taxon>
        <taxon>Spermatophyta</taxon>
        <taxon>Magnoliopsida</taxon>
        <taxon>eudicotyledons</taxon>
        <taxon>Gunneridae</taxon>
        <taxon>Pentapetalae</taxon>
        <taxon>rosids</taxon>
        <taxon>malvids</taxon>
        <taxon>Sapindales</taxon>
        <taxon>Anacardiaceae</taxon>
        <taxon>Pistacia</taxon>
    </lineage>
</organism>